<keyword evidence="2" id="KW-0238">DNA-binding</keyword>
<keyword evidence="3" id="KW-0804">Transcription</keyword>
<dbReference type="GO" id="GO:0003700">
    <property type="term" value="F:DNA-binding transcription factor activity"/>
    <property type="evidence" value="ECO:0007669"/>
    <property type="project" value="TreeGrafter"/>
</dbReference>
<dbReference type="CDD" id="cd06267">
    <property type="entry name" value="PBP1_LacI_sugar_binding-like"/>
    <property type="match status" value="1"/>
</dbReference>
<evidence type="ECO:0000313" key="6">
    <source>
        <dbReference type="Proteomes" id="UP000321617"/>
    </source>
</evidence>
<keyword evidence="1" id="KW-0805">Transcription regulation</keyword>
<dbReference type="SUPFAM" id="SSF47413">
    <property type="entry name" value="lambda repressor-like DNA-binding domains"/>
    <property type="match status" value="1"/>
</dbReference>
<dbReference type="PANTHER" id="PTHR30146">
    <property type="entry name" value="LACI-RELATED TRANSCRIPTIONAL REPRESSOR"/>
    <property type="match status" value="1"/>
</dbReference>
<dbReference type="PROSITE" id="PS00356">
    <property type="entry name" value="HTH_LACI_1"/>
    <property type="match status" value="1"/>
</dbReference>
<dbReference type="InterPro" id="IPR010982">
    <property type="entry name" value="Lambda_DNA-bd_dom_sf"/>
</dbReference>
<dbReference type="SMART" id="SM00354">
    <property type="entry name" value="HTH_LACI"/>
    <property type="match status" value="1"/>
</dbReference>
<proteinExistence type="predicted"/>
<keyword evidence="6" id="KW-1185">Reference proteome</keyword>
<organism evidence="5 6">
    <name type="scientific">Stackebrandtia albiflava</name>
    <dbReference type="NCBI Taxonomy" id="406432"/>
    <lineage>
        <taxon>Bacteria</taxon>
        <taxon>Bacillati</taxon>
        <taxon>Actinomycetota</taxon>
        <taxon>Actinomycetes</taxon>
        <taxon>Glycomycetales</taxon>
        <taxon>Glycomycetaceae</taxon>
        <taxon>Stackebrandtia</taxon>
    </lineage>
</organism>
<protein>
    <submittedName>
        <fullName evidence="5">LacI family transcriptional regulator</fullName>
    </submittedName>
</protein>
<dbReference type="RefSeq" id="WP_147142136.1">
    <property type="nucleotide sequence ID" value="NZ_BAABIJ010000004.1"/>
</dbReference>
<sequence>MARRDRVGITDVAAKAGVSVTTVSHVLSSRRPVSEATRAKVLAVIEELDYRPNELARSMRARRTHTVGVIVPDITNPFYTAAFRGLQEAVAPAGYHCIVTSTDAERSVERDVVRQMLTRVDGIVMSGADKRLEDVQPVVDAGVPLVLLGADLTGGFDVVTNADEESGAVAAEYLVGRGYRRIAFLSTESEPAARRLAGYREVVSPPEELIVPVAESLEGGARGMATLAGLAEPPDAVICGNDVMAIGAMYEAADRGLRVPDDIAVMGFDDIDAAALVSPRLTTMATASREHGQVAGEMLLRRMNDDGAGEPRRVVFPAKLIARDSA</sequence>
<dbReference type="PANTHER" id="PTHR30146:SF109">
    <property type="entry name" value="HTH-TYPE TRANSCRIPTIONAL REGULATOR GALS"/>
    <property type="match status" value="1"/>
</dbReference>
<evidence type="ECO:0000259" key="4">
    <source>
        <dbReference type="PROSITE" id="PS50932"/>
    </source>
</evidence>
<accession>A0A562UR28</accession>
<name>A0A562UR28_9ACTN</name>
<dbReference type="InterPro" id="IPR046335">
    <property type="entry name" value="LacI/GalR-like_sensor"/>
</dbReference>
<dbReference type="CDD" id="cd01392">
    <property type="entry name" value="HTH_LacI"/>
    <property type="match status" value="1"/>
</dbReference>
<evidence type="ECO:0000256" key="1">
    <source>
        <dbReference type="ARBA" id="ARBA00023015"/>
    </source>
</evidence>
<feature type="domain" description="HTH lacI-type" evidence="4">
    <location>
        <begin position="7"/>
        <end position="61"/>
    </location>
</feature>
<dbReference type="OrthoDB" id="37081at2"/>
<reference evidence="5 6" key="1">
    <citation type="journal article" date="2013" name="Stand. Genomic Sci.">
        <title>Genomic Encyclopedia of Type Strains, Phase I: The one thousand microbial genomes (KMG-I) project.</title>
        <authorList>
            <person name="Kyrpides N.C."/>
            <person name="Woyke T."/>
            <person name="Eisen J.A."/>
            <person name="Garrity G."/>
            <person name="Lilburn T.G."/>
            <person name="Beck B.J."/>
            <person name="Whitman W.B."/>
            <person name="Hugenholtz P."/>
            <person name="Klenk H.P."/>
        </authorList>
    </citation>
    <scope>NUCLEOTIDE SEQUENCE [LARGE SCALE GENOMIC DNA]</scope>
    <source>
        <strain evidence="5 6">DSM 45044</strain>
    </source>
</reference>
<dbReference type="Pfam" id="PF13377">
    <property type="entry name" value="Peripla_BP_3"/>
    <property type="match status" value="1"/>
</dbReference>
<evidence type="ECO:0000313" key="5">
    <source>
        <dbReference type="EMBL" id="TWJ08067.1"/>
    </source>
</evidence>
<dbReference type="GO" id="GO:0000976">
    <property type="term" value="F:transcription cis-regulatory region binding"/>
    <property type="evidence" value="ECO:0007669"/>
    <property type="project" value="TreeGrafter"/>
</dbReference>
<dbReference type="EMBL" id="VLLL01000008">
    <property type="protein sequence ID" value="TWJ08067.1"/>
    <property type="molecule type" value="Genomic_DNA"/>
</dbReference>
<evidence type="ECO:0000256" key="2">
    <source>
        <dbReference type="ARBA" id="ARBA00023125"/>
    </source>
</evidence>
<dbReference type="PROSITE" id="PS50932">
    <property type="entry name" value="HTH_LACI_2"/>
    <property type="match status" value="1"/>
</dbReference>
<dbReference type="SUPFAM" id="SSF53822">
    <property type="entry name" value="Periplasmic binding protein-like I"/>
    <property type="match status" value="1"/>
</dbReference>
<dbReference type="Gene3D" id="1.10.260.40">
    <property type="entry name" value="lambda repressor-like DNA-binding domains"/>
    <property type="match status" value="1"/>
</dbReference>
<comment type="caution">
    <text evidence="5">The sequence shown here is derived from an EMBL/GenBank/DDBJ whole genome shotgun (WGS) entry which is preliminary data.</text>
</comment>
<dbReference type="Pfam" id="PF00356">
    <property type="entry name" value="LacI"/>
    <property type="match status" value="1"/>
</dbReference>
<dbReference type="Proteomes" id="UP000321617">
    <property type="component" value="Unassembled WGS sequence"/>
</dbReference>
<evidence type="ECO:0000256" key="3">
    <source>
        <dbReference type="ARBA" id="ARBA00023163"/>
    </source>
</evidence>
<dbReference type="Gene3D" id="3.40.50.2300">
    <property type="match status" value="2"/>
</dbReference>
<gene>
    <name evidence="5" type="ORF">LX16_4287</name>
</gene>
<dbReference type="InterPro" id="IPR000843">
    <property type="entry name" value="HTH_LacI"/>
</dbReference>
<dbReference type="AlphaFoldDB" id="A0A562UR28"/>
<dbReference type="InterPro" id="IPR028082">
    <property type="entry name" value="Peripla_BP_I"/>
</dbReference>